<reference evidence="1" key="1">
    <citation type="submission" date="2024-04" db="UniProtKB">
        <authorList>
            <consortium name="EnsemblMetazoa"/>
        </authorList>
    </citation>
    <scope>IDENTIFICATION</scope>
    <source>
        <strain evidence="1">EBRO</strain>
    </source>
</reference>
<dbReference type="AlphaFoldDB" id="A0AAG5DKG4"/>
<proteinExistence type="predicted"/>
<protein>
    <submittedName>
        <fullName evidence="1">Uncharacterized protein</fullName>
    </submittedName>
</protein>
<name>A0AAG5DKG4_ANOAO</name>
<sequence length="170" mass="18976">MRAIFHALGTMPRLRHLKVQQLFGIGWNTPIFSSIISDSARFTLITHLEVNLENESCVELVCSFASQLTCLVLNVDCKDLLVRCLNEPHLSALLTLTMNFDPYMLGAIQLEEIGDRQLADAGTVINTTVQGERCALQRAGRDVDTLSDFTSDSHFLYRVLQAFHGVFSTT</sequence>
<evidence type="ECO:0000313" key="2">
    <source>
        <dbReference type="Proteomes" id="UP000075880"/>
    </source>
</evidence>
<dbReference type="Proteomes" id="UP000075880">
    <property type="component" value="Unassembled WGS sequence"/>
</dbReference>
<organism evidence="1 2">
    <name type="scientific">Anopheles atroparvus</name>
    <name type="common">European mosquito</name>
    <dbReference type="NCBI Taxonomy" id="41427"/>
    <lineage>
        <taxon>Eukaryota</taxon>
        <taxon>Metazoa</taxon>
        <taxon>Ecdysozoa</taxon>
        <taxon>Arthropoda</taxon>
        <taxon>Hexapoda</taxon>
        <taxon>Insecta</taxon>
        <taxon>Pterygota</taxon>
        <taxon>Neoptera</taxon>
        <taxon>Endopterygota</taxon>
        <taxon>Diptera</taxon>
        <taxon>Nematocera</taxon>
        <taxon>Culicoidea</taxon>
        <taxon>Culicidae</taxon>
        <taxon>Anophelinae</taxon>
        <taxon>Anopheles</taxon>
    </lineage>
</organism>
<evidence type="ECO:0000313" key="1">
    <source>
        <dbReference type="EnsemblMetazoa" id="ENSAATROPP011108"/>
    </source>
</evidence>
<accession>A0AAG5DKG4</accession>
<keyword evidence="2" id="KW-1185">Reference proteome</keyword>
<dbReference type="EnsemblMetazoa" id="ENSAATROPT012247">
    <property type="protein sequence ID" value="ENSAATROPP011108"/>
    <property type="gene ID" value="ENSAATROPG009966"/>
</dbReference>